<dbReference type="Proteomes" id="UP000886842">
    <property type="component" value="Unassembled WGS sequence"/>
</dbReference>
<feature type="transmembrane region" description="Helical" evidence="1">
    <location>
        <begin position="112"/>
        <end position="131"/>
    </location>
</feature>
<accession>A0A9D1GZQ5</accession>
<organism evidence="2 3">
    <name type="scientific">Candidatus Avipropionibacterium avicola</name>
    <dbReference type="NCBI Taxonomy" id="2840701"/>
    <lineage>
        <taxon>Bacteria</taxon>
        <taxon>Bacillati</taxon>
        <taxon>Actinomycetota</taxon>
        <taxon>Actinomycetes</taxon>
        <taxon>Propionibacteriales</taxon>
        <taxon>Propionibacteriaceae</taxon>
        <taxon>Propionibacteriaceae incertae sedis</taxon>
        <taxon>Candidatus Avipropionibacterium</taxon>
    </lineage>
</organism>
<name>A0A9D1GZQ5_9ACTN</name>
<sequence>MVESRWWRNPYPWIVAGLWLFGLLLTVPAPLANDIRYEAGTHFASLHSVAETFSHRPLFHRFFTELFFRPAWILTGEDRVVFEMVLRVQALVLSNLACVALWAGLRRRIPRLASPISVATLAGLVLCSSGVGWEPDWLAVVITVAGVGLAFLRRPVGPVLAGVLFAMAAIVKFLTLPVALIGLLAVLLMDQSGSWEKPAVKLFGQFRSLPVRHPRFLTALVSATVTGITWLVLMALVWPWEIRWMLDSSQMQPRRPFLDNIGLTFELLGNSMIMWPAVALVPAALVRATRTEKIVVWSALLLAWIPVPAQQQYFPYHMAAFPVIASIALVMGVRRGGTWLAGCATVSALASVVVLTMIPPDTRVAWIWPMIGLWVVYAGVAVWVQRRRIHAFPAVRTRRLSALAAAVTVLCLVPISLPAAGWSVTMDPSRYFSTNHSLEENVALFQSGEDIRAEIGPDTPVLYLAFGDQVFAVGNPTWCQFPTNVFTQRGEWEKPILTTQTYADNLACLDDPRNKYLVWDQTFVTYERQPPEVIERIERNFDCTDATTYNVLTLCPRR</sequence>
<feature type="transmembrane region" description="Helical" evidence="1">
    <location>
        <begin position="313"/>
        <end position="332"/>
    </location>
</feature>
<reference evidence="2" key="1">
    <citation type="submission" date="2020-10" db="EMBL/GenBank/DDBJ databases">
        <authorList>
            <person name="Gilroy R."/>
        </authorList>
    </citation>
    <scope>NUCLEOTIDE SEQUENCE</scope>
    <source>
        <strain evidence="2">ChiGjej1B1-24693</strain>
    </source>
</reference>
<reference evidence="2" key="2">
    <citation type="journal article" date="2021" name="PeerJ">
        <title>Extensive microbial diversity within the chicken gut microbiome revealed by metagenomics and culture.</title>
        <authorList>
            <person name="Gilroy R."/>
            <person name="Ravi A."/>
            <person name="Getino M."/>
            <person name="Pursley I."/>
            <person name="Horton D.L."/>
            <person name="Alikhan N.F."/>
            <person name="Baker D."/>
            <person name="Gharbi K."/>
            <person name="Hall N."/>
            <person name="Watson M."/>
            <person name="Adriaenssens E.M."/>
            <person name="Foster-Nyarko E."/>
            <person name="Jarju S."/>
            <person name="Secka A."/>
            <person name="Antonio M."/>
            <person name="Oren A."/>
            <person name="Chaudhuri R.R."/>
            <person name="La Ragione R."/>
            <person name="Hildebrand F."/>
            <person name="Pallen M.J."/>
        </authorList>
    </citation>
    <scope>NUCLEOTIDE SEQUENCE</scope>
    <source>
        <strain evidence="2">ChiGjej1B1-24693</strain>
    </source>
</reference>
<keyword evidence="1" id="KW-0472">Membrane</keyword>
<evidence type="ECO:0000313" key="3">
    <source>
        <dbReference type="Proteomes" id="UP000886842"/>
    </source>
</evidence>
<feature type="transmembrane region" description="Helical" evidence="1">
    <location>
        <begin position="159"/>
        <end position="188"/>
    </location>
</feature>
<feature type="transmembrane region" description="Helical" evidence="1">
    <location>
        <begin position="364"/>
        <end position="384"/>
    </location>
</feature>
<feature type="transmembrane region" description="Helical" evidence="1">
    <location>
        <begin position="137"/>
        <end position="152"/>
    </location>
</feature>
<gene>
    <name evidence="2" type="ORF">IAA98_11135</name>
</gene>
<keyword evidence="1" id="KW-0812">Transmembrane</keyword>
<dbReference type="EMBL" id="DVLP01000328">
    <property type="protein sequence ID" value="HIT76132.1"/>
    <property type="molecule type" value="Genomic_DNA"/>
</dbReference>
<protein>
    <submittedName>
        <fullName evidence="2">Uncharacterized protein</fullName>
    </submittedName>
</protein>
<feature type="transmembrane region" description="Helical" evidence="1">
    <location>
        <begin position="400"/>
        <end position="422"/>
    </location>
</feature>
<feature type="transmembrane region" description="Helical" evidence="1">
    <location>
        <begin position="84"/>
        <end position="105"/>
    </location>
</feature>
<proteinExistence type="predicted"/>
<feature type="transmembrane region" description="Helical" evidence="1">
    <location>
        <begin position="339"/>
        <end position="358"/>
    </location>
</feature>
<feature type="transmembrane region" description="Helical" evidence="1">
    <location>
        <begin position="216"/>
        <end position="240"/>
    </location>
</feature>
<comment type="caution">
    <text evidence="2">The sequence shown here is derived from an EMBL/GenBank/DDBJ whole genome shotgun (WGS) entry which is preliminary data.</text>
</comment>
<feature type="transmembrane region" description="Helical" evidence="1">
    <location>
        <begin position="261"/>
        <end position="285"/>
    </location>
</feature>
<keyword evidence="1" id="KW-1133">Transmembrane helix</keyword>
<feature type="transmembrane region" description="Helical" evidence="1">
    <location>
        <begin position="12"/>
        <end position="31"/>
    </location>
</feature>
<evidence type="ECO:0000256" key="1">
    <source>
        <dbReference type="SAM" id="Phobius"/>
    </source>
</evidence>
<evidence type="ECO:0000313" key="2">
    <source>
        <dbReference type="EMBL" id="HIT76132.1"/>
    </source>
</evidence>
<dbReference type="AlphaFoldDB" id="A0A9D1GZQ5"/>